<feature type="transmembrane region" description="Helical" evidence="1">
    <location>
        <begin position="53"/>
        <end position="75"/>
    </location>
</feature>
<dbReference type="AlphaFoldDB" id="A0A173YUW9"/>
<dbReference type="Proteomes" id="UP000095447">
    <property type="component" value="Unassembled WGS sequence"/>
</dbReference>
<sequence length="235" mass="28239">MSDWVNKYKKIVIFIVVLLFFCVLCFLPLKFVLEIPAIVCLKNNLDFVGQFIARYPWLATVAIVLFIIVLLVQNFSINSTTMKLMGIEFQLKNTERNVKIQVKNYLSTKRSVFVLYDEYDNYYDVINSMYDILLFLRKQLANFDNFSQTNNDCYKQIEGMIKEIGRFLTKYQSDYRRYYITKIERDSENFVSFKEIQNEYIQVTEMKNDFHKLNVEMKPYANFFGIDTDKWSDWY</sequence>
<keyword evidence="1" id="KW-1133">Transmembrane helix</keyword>
<dbReference type="RefSeq" id="WP_055052868.1">
    <property type="nucleotide sequence ID" value="NZ_CYZA01000004.1"/>
</dbReference>
<gene>
    <name evidence="2" type="ORF">ERS852395_00989</name>
</gene>
<feature type="transmembrane region" description="Helical" evidence="1">
    <location>
        <begin position="12"/>
        <end position="33"/>
    </location>
</feature>
<keyword evidence="1" id="KW-0472">Membrane</keyword>
<dbReference type="EMBL" id="CYZA01000004">
    <property type="protein sequence ID" value="CUN67287.1"/>
    <property type="molecule type" value="Genomic_DNA"/>
</dbReference>
<keyword evidence="1" id="KW-0812">Transmembrane</keyword>
<protein>
    <submittedName>
        <fullName evidence="2">Uncharacterized protein</fullName>
    </submittedName>
</protein>
<accession>A0A173YUW9</accession>
<evidence type="ECO:0000313" key="2">
    <source>
        <dbReference type="EMBL" id="CUN67287.1"/>
    </source>
</evidence>
<reference evidence="2 3" key="1">
    <citation type="submission" date="2015-09" db="EMBL/GenBank/DDBJ databases">
        <authorList>
            <consortium name="Pathogen Informatics"/>
        </authorList>
    </citation>
    <scope>NUCLEOTIDE SEQUENCE [LARGE SCALE GENOMIC DNA]</scope>
    <source>
        <strain evidence="2 3">2789STDY5608838</strain>
    </source>
</reference>
<evidence type="ECO:0000313" key="3">
    <source>
        <dbReference type="Proteomes" id="UP000095447"/>
    </source>
</evidence>
<organism evidence="2 3">
    <name type="scientific">Blautia obeum</name>
    <dbReference type="NCBI Taxonomy" id="40520"/>
    <lineage>
        <taxon>Bacteria</taxon>
        <taxon>Bacillati</taxon>
        <taxon>Bacillota</taxon>
        <taxon>Clostridia</taxon>
        <taxon>Lachnospirales</taxon>
        <taxon>Lachnospiraceae</taxon>
        <taxon>Blautia</taxon>
    </lineage>
</organism>
<proteinExistence type="predicted"/>
<name>A0A173YUW9_9FIRM</name>
<evidence type="ECO:0000256" key="1">
    <source>
        <dbReference type="SAM" id="Phobius"/>
    </source>
</evidence>